<proteinExistence type="predicted"/>
<dbReference type="EMBL" id="BPLQ01014480">
    <property type="protein sequence ID" value="GIY80135.1"/>
    <property type="molecule type" value="Genomic_DNA"/>
</dbReference>
<organism evidence="1 2">
    <name type="scientific">Caerostris darwini</name>
    <dbReference type="NCBI Taxonomy" id="1538125"/>
    <lineage>
        <taxon>Eukaryota</taxon>
        <taxon>Metazoa</taxon>
        <taxon>Ecdysozoa</taxon>
        <taxon>Arthropoda</taxon>
        <taxon>Chelicerata</taxon>
        <taxon>Arachnida</taxon>
        <taxon>Araneae</taxon>
        <taxon>Araneomorphae</taxon>
        <taxon>Entelegynae</taxon>
        <taxon>Araneoidea</taxon>
        <taxon>Araneidae</taxon>
        <taxon>Caerostris</taxon>
    </lineage>
</organism>
<name>A0AAV4WDI5_9ARAC</name>
<protein>
    <submittedName>
        <fullName evidence="1">Uncharacterized protein</fullName>
    </submittedName>
</protein>
<accession>A0AAV4WDI5</accession>
<keyword evidence="2" id="KW-1185">Reference proteome</keyword>
<reference evidence="1 2" key="1">
    <citation type="submission" date="2021-06" db="EMBL/GenBank/DDBJ databases">
        <title>Caerostris darwini draft genome.</title>
        <authorList>
            <person name="Kono N."/>
            <person name="Arakawa K."/>
        </authorList>
    </citation>
    <scope>NUCLEOTIDE SEQUENCE [LARGE SCALE GENOMIC DNA]</scope>
</reference>
<comment type="caution">
    <text evidence="1">The sequence shown here is derived from an EMBL/GenBank/DDBJ whole genome shotgun (WGS) entry which is preliminary data.</text>
</comment>
<evidence type="ECO:0000313" key="2">
    <source>
        <dbReference type="Proteomes" id="UP001054837"/>
    </source>
</evidence>
<dbReference type="Proteomes" id="UP001054837">
    <property type="component" value="Unassembled WGS sequence"/>
</dbReference>
<sequence length="113" mass="12204">MKVETVFSRRRVELQHSSYNTNKTSNNVSILKLLPLAIIGPPKNICSSSLIRSSGEYPDMVINYSVNKSFLITAKSEGKSLQPRSVLTNMADETARFAGSVSPPLPPPLGVGG</sequence>
<evidence type="ECO:0000313" key="1">
    <source>
        <dbReference type="EMBL" id="GIY80135.1"/>
    </source>
</evidence>
<dbReference type="AlphaFoldDB" id="A0AAV4WDI5"/>
<gene>
    <name evidence="1" type="ORF">CDAR_67341</name>
</gene>